<dbReference type="NCBIfam" id="TIGR02604">
    <property type="entry name" value="Piru_Ver_Nterm"/>
    <property type="match status" value="1"/>
</dbReference>
<dbReference type="Gene3D" id="1.10.760.10">
    <property type="entry name" value="Cytochrome c-like domain"/>
    <property type="match status" value="1"/>
</dbReference>
<dbReference type="InterPro" id="IPR011042">
    <property type="entry name" value="6-blade_b-propeller_TolB-like"/>
</dbReference>
<dbReference type="SUPFAM" id="SSF63829">
    <property type="entry name" value="Calcium-dependent phosphotriesterase"/>
    <property type="match status" value="1"/>
</dbReference>
<dbReference type="GO" id="GO:0009055">
    <property type="term" value="F:electron transfer activity"/>
    <property type="evidence" value="ECO:0007669"/>
    <property type="project" value="InterPro"/>
</dbReference>
<dbReference type="InterPro" id="IPR009056">
    <property type="entry name" value="Cyt_c-like_dom"/>
</dbReference>
<dbReference type="Gene3D" id="2.60.120.560">
    <property type="entry name" value="Exo-inulinase, domain 1"/>
    <property type="match status" value="1"/>
</dbReference>
<evidence type="ECO:0000256" key="4">
    <source>
        <dbReference type="ARBA" id="ARBA00023004"/>
    </source>
</evidence>
<evidence type="ECO:0000313" key="7">
    <source>
        <dbReference type="EMBL" id="SFH94063.1"/>
    </source>
</evidence>
<gene>
    <name evidence="7" type="ORF">SAMN05421753_10483</name>
</gene>
<reference evidence="8" key="1">
    <citation type="submission" date="2016-10" db="EMBL/GenBank/DDBJ databases">
        <authorList>
            <person name="Varghese N."/>
            <person name="Submissions S."/>
        </authorList>
    </citation>
    <scope>NUCLEOTIDE SEQUENCE [LARGE SCALE GENOMIC DNA]</scope>
    <source>
        <strain evidence="8">DSM 26348</strain>
    </source>
</reference>
<dbReference type="SUPFAM" id="SSF69318">
    <property type="entry name" value="Integrin alpha N-terminal domain"/>
    <property type="match status" value="1"/>
</dbReference>
<dbReference type="STRING" id="1576369.SAMN05421753_10483"/>
<evidence type="ECO:0000256" key="5">
    <source>
        <dbReference type="PROSITE-ProRule" id="PRU00433"/>
    </source>
</evidence>
<dbReference type="OrthoDB" id="225269at2"/>
<dbReference type="InterPro" id="IPR013517">
    <property type="entry name" value="FG-GAP"/>
</dbReference>
<dbReference type="Pfam" id="PF06439">
    <property type="entry name" value="3keto-disac_hyd"/>
    <property type="match status" value="1"/>
</dbReference>
<dbReference type="Gene3D" id="2.130.10.130">
    <property type="entry name" value="Integrin alpha, N-terminal"/>
    <property type="match status" value="2"/>
</dbReference>
<dbReference type="PROSITE" id="PS51007">
    <property type="entry name" value="CYTC"/>
    <property type="match status" value="1"/>
</dbReference>
<dbReference type="InterPro" id="IPR013428">
    <property type="entry name" value="Membrane-bound_put_N"/>
</dbReference>
<dbReference type="Pfam" id="PF13517">
    <property type="entry name" value="FG-GAP_3"/>
    <property type="match status" value="1"/>
</dbReference>
<dbReference type="InterPro" id="IPR028994">
    <property type="entry name" value="Integrin_alpha_N"/>
</dbReference>
<dbReference type="NCBIfam" id="TIGR02603">
    <property type="entry name" value="CxxCH_TIGR02603"/>
    <property type="match status" value="1"/>
</dbReference>
<dbReference type="InterPro" id="IPR013427">
    <property type="entry name" value="Haem-bd_dom_put"/>
</dbReference>
<keyword evidence="1 5" id="KW-0349">Heme</keyword>
<keyword evidence="3" id="KW-0732">Signal</keyword>
<organism evidence="7 8">
    <name type="scientific">Planctomicrobium piriforme</name>
    <dbReference type="NCBI Taxonomy" id="1576369"/>
    <lineage>
        <taxon>Bacteria</taxon>
        <taxon>Pseudomonadati</taxon>
        <taxon>Planctomycetota</taxon>
        <taxon>Planctomycetia</taxon>
        <taxon>Planctomycetales</taxon>
        <taxon>Planctomycetaceae</taxon>
        <taxon>Planctomicrobium</taxon>
    </lineage>
</organism>
<dbReference type="GO" id="GO:0016787">
    <property type="term" value="F:hydrolase activity"/>
    <property type="evidence" value="ECO:0007669"/>
    <property type="project" value="InterPro"/>
</dbReference>
<keyword evidence="4 5" id="KW-0408">Iron</keyword>
<evidence type="ECO:0000313" key="8">
    <source>
        <dbReference type="Proteomes" id="UP000199518"/>
    </source>
</evidence>
<sequence>MKPRRWQELRFLLKDSSMLRLLASLVILLPALCCGILQAADDDKINEPTNQSGWMPKDDSGRALNLNFESGTLQDWTATGNAFAGQPFKGKIDPKRPHGANKQSLHTGEYWIGGFEKVGDQPQGTLSSVPFKVDANWCSFLVGGGNHRQTRVELVLAENNQIIATALGNAEEEMSAVVLNLEKYKGQKIFIRIVDEHSGGWGHVNFDDFRFYNDKPAFKEQPILAEQAPSSELYPYQNLSGNEAARLMQVPPGFKVQCAAHEPLVRQPIAMAVDDRGRVWIAEAYAYPRRDTEGQGRDRILIFEDTDLDGILDKRTVFIEGLNLVSGLEIGFGGVWVGAAPYLLFIPDRNHNDVPDGQEPGNPVAPPQANLAFPKDVPTGAEVVLDGWGYQDTHEMLNAFNWGPDGWLYGCHGVFTHSKVGKPGTPEADRVSINAGVWRYHPIRQKFEVFIHGTSNPWGLDWNRYGDSFCTACVIPHLYYLIPGGRYQRQAGPHFNLYTYEDIKTIARHRHYVGNQWNQSDRKSSDDVGGGHAHAGAMIYQGGAWPKEYEGKLFMHNIHGNRVNVDNLIPEGSGYAGDRNPDFLLTGDKWSQMIAFAVAPDGQVWIIDWYDQEQCHRNEEGVHDRSNGRIYRVSYGDVKPVAVDLQKLTNAELAHLAIFAENDWYVRHARRILQERAVVGDANFADLPALSEVKPNDSVAMLRKLWLMYSTGLFAKLSEVEYHQLLANEDPHVRGWCIRLLTEAVPEAGVPGWLQHQLIQMAAQDPSQVVRLAIAAAAQRVPMNDRWNILQQLVAHHEDAKDHNLPLMEWYAMEPLAEVDPQRALALGMLAGETIPLLREFMIRRLGSGRPEDALALLQAGLAKADSDEARLTFLKGMRGALAGVRDIAPPAGWNEIYKSLVESGAMSRNFDVYLYTLGLGARFGNQLASEDLRRIVTDEAGPLTERRIAFSFLVEDRDPLLGDVVAQLLKGGSMRAEAVKALARLDNPEISKSVIAAYKTFTPAEQSDARNALASRSTYAAELLKAVEDNRIPKADLSADLVRQLRNLDSKEVNQLLEKVWGQVRESSEDANTQIARLTAMIENPQGPPASRELGRNIFARTCQQCHTLFGTGAKVGPDITGANRTNLNYLLTNIVDPSAVMAQEYRPLIVALDDGRVVTGILKEETANAIVLQTTNELVTIPKDTIDARRQSEKSMMPDGMLNTLSPLEIRSLIAYLAGPNQTPILATPNVLTRFFDGVGLTGWQTTRESDAGLWTVENGELIGRSNGLDHTVDLVSDLLLSDFRFTCQLKLTGDAANAGILFRTAPTETGELRGYQVDLGPQRWGKLCEDEGRGTLTDQAFDNAVRPGDWNNCEIVAVGGRVQVLLNGQRVVDFVDAQGPRKGVVALQLAAKAVTELRLKDLKLQLLNPLPPYAEKGSSPFSWPTSTISGEGKTITWKKTVLDPLFRSEGCCVADFDNDGDLDIAAGAIWYEQSAIEGKNWRPHPLRADPPEFNRNGYSESFMNFAQDLDDDGWVDQIAVSFPGTATSWFENPGITKTEEISTWQKQLMISVTNNESPQYLDLAGNGRRVLISGVENNVMAYSNPQSFPLAPWKMNSISASGAPGTDRFSHGLGGGDLNGDGRADVMTTLGWWEQPAVKSTSAWKFHQALLGQPCAQMYAYDFSGDGRNDVLSSSAHSFGIWWHEQLPSSGDDDADWVTHQIDNSISQTHALVLADINGDGQPDFVTGRRYWAHNGRDPGEDQPAVLCWFELQKSPSGPKWIKHQVDDNSGVGTQFEVADVNGDGLLDIVISNKLGTFLFEQVRPAP</sequence>
<dbReference type="InterPro" id="IPR010496">
    <property type="entry name" value="AL/BT2_dom"/>
</dbReference>
<name>A0A1I3E5D8_9PLAN</name>
<feature type="domain" description="Cytochrome c" evidence="6">
    <location>
        <begin position="1091"/>
        <end position="1223"/>
    </location>
</feature>
<protein>
    <submittedName>
        <fullName evidence="7">Putative membrane-bound dehydrogenase domain-containing protein</fullName>
    </submittedName>
</protein>
<keyword evidence="8" id="KW-1185">Reference proteome</keyword>
<dbReference type="PANTHER" id="PTHR33546:SF1">
    <property type="entry name" value="LARGE, MULTIFUNCTIONAL SECRETED PROTEIN"/>
    <property type="match status" value="1"/>
</dbReference>
<evidence type="ECO:0000259" key="6">
    <source>
        <dbReference type="PROSITE" id="PS51007"/>
    </source>
</evidence>
<keyword evidence="2 5" id="KW-0479">Metal-binding</keyword>
<evidence type="ECO:0000256" key="2">
    <source>
        <dbReference type="ARBA" id="ARBA00022723"/>
    </source>
</evidence>
<dbReference type="Proteomes" id="UP000199518">
    <property type="component" value="Unassembled WGS sequence"/>
</dbReference>
<dbReference type="SUPFAM" id="SSF46626">
    <property type="entry name" value="Cytochrome c"/>
    <property type="match status" value="1"/>
</dbReference>
<dbReference type="InterPro" id="IPR055557">
    <property type="entry name" value="DUF7133"/>
</dbReference>
<proteinExistence type="predicted"/>
<evidence type="ECO:0000256" key="1">
    <source>
        <dbReference type="ARBA" id="ARBA00022617"/>
    </source>
</evidence>
<dbReference type="Gene3D" id="2.120.10.30">
    <property type="entry name" value="TolB, C-terminal domain"/>
    <property type="match status" value="1"/>
</dbReference>
<dbReference type="GO" id="GO:0046872">
    <property type="term" value="F:metal ion binding"/>
    <property type="evidence" value="ECO:0007669"/>
    <property type="project" value="UniProtKB-KW"/>
</dbReference>
<evidence type="ECO:0000256" key="3">
    <source>
        <dbReference type="ARBA" id="ARBA00022729"/>
    </source>
</evidence>
<dbReference type="InterPro" id="IPR036909">
    <property type="entry name" value="Cyt_c-like_dom_sf"/>
</dbReference>
<dbReference type="PANTHER" id="PTHR33546">
    <property type="entry name" value="LARGE, MULTIFUNCTIONAL SECRETED PROTEIN-RELATED"/>
    <property type="match status" value="1"/>
</dbReference>
<dbReference type="EMBL" id="FOQD01000004">
    <property type="protein sequence ID" value="SFH94063.1"/>
    <property type="molecule type" value="Genomic_DNA"/>
</dbReference>
<accession>A0A1I3E5D8</accession>
<dbReference type="Pfam" id="PF23500">
    <property type="entry name" value="DUF7133"/>
    <property type="match status" value="2"/>
</dbReference>
<dbReference type="GO" id="GO:0020037">
    <property type="term" value="F:heme binding"/>
    <property type="evidence" value="ECO:0007669"/>
    <property type="project" value="InterPro"/>
</dbReference>